<evidence type="ECO:0000259" key="1">
    <source>
        <dbReference type="Pfam" id="PF01979"/>
    </source>
</evidence>
<dbReference type="GO" id="GO:0016810">
    <property type="term" value="F:hydrolase activity, acting on carbon-nitrogen (but not peptide) bonds"/>
    <property type="evidence" value="ECO:0007669"/>
    <property type="project" value="InterPro"/>
</dbReference>
<dbReference type="Proteomes" id="UP000092582">
    <property type="component" value="Chromosome 1"/>
</dbReference>
<dbReference type="InterPro" id="IPR011059">
    <property type="entry name" value="Metal-dep_hydrolase_composite"/>
</dbReference>
<dbReference type="SUPFAM" id="SSF51556">
    <property type="entry name" value="Metallo-dependent hydrolases"/>
    <property type="match status" value="1"/>
</dbReference>
<feature type="domain" description="Amidohydrolase-related" evidence="1">
    <location>
        <begin position="63"/>
        <end position="405"/>
    </location>
</feature>
<dbReference type="InterPro" id="IPR057744">
    <property type="entry name" value="OTAase-like"/>
</dbReference>
<sequence>MTPSLLLRNVTVIDGLGGAPRPAHDVLITDGLFTSISPTGSLPLPQVVNPDALTVLDGTGHTALPGFFDCHVHVSTSPATDTLTSITEPESAKTLRAVPALRATLDAGVTSARDLAGADSGFRDAIADGVIAGPALQLAIRILSVSGGHGDWRTVGGTPLDTGPGAGVVGDSPADFVRLTREVIREGADWIKVAATGGMGSPRSNPEGGGLSEAELRAVVEEAARHGHIGVAAHSIGTAGIAAAVRAGVRSIEHGYLIDDATIELMGEQGTFLVPTLSTLTRPASPTAAPWTVAKRRRTVQNARERVGAAIRAGVNVALGTDAGIVEHGTNLRELALLVEFGLTPMQAILAGTSSAARMSGILDEVGTIEPGKRADLVATLVDPLAQIAALADPGAMRLIVQSGRIHSSTFPLESTEPQSA</sequence>
<dbReference type="RefSeq" id="WP_066596901.1">
    <property type="nucleotide sequence ID" value="NZ_CP016282.1"/>
</dbReference>
<keyword evidence="2" id="KW-0378">Hydrolase</keyword>
<dbReference type="PANTHER" id="PTHR43135">
    <property type="entry name" value="ALPHA-D-RIBOSE 1-METHYLPHOSPHONATE 5-TRIPHOSPHATE DIPHOSPHATASE"/>
    <property type="match status" value="1"/>
</dbReference>
<organism evidence="2 3">
    <name type="scientific">Cryobacterium arcticum</name>
    <dbReference type="NCBI Taxonomy" id="670052"/>
    <lineage>
        <taxon>Bacteria</taxon>
        <taxon>Bacillati</taxon>
        <taxon>Actinomycetota</taxon>
        <taxon>Actinomycetes</taxon>
        <taxon>Micrococcales</taxon>
        <taxon>Microbacteriaceae</taxon>
        <taxon>Cryobacterium</taxon>
    </lineage>
</organism>
<dbReference type="KEGG" id="cart:PA27867_2526"/>
<accession>A0A1B1BLT1</accession>
<reference evidence="2 3" key="1">
    <citation type="submission" date="2016-06" db="EMBL/GenBank/DDBJ databases">
        <title>Genome sequencing of Cryobacterium arcticum PAMC 27867.</title>
        <authorList>
            <person name="Lee J."/>
            <person name="Kim O.-S."/>
        </authorList>
    </citation>
    <scope>NUCLEOTIDE SEQUENCE [LARGE SCALE GENOMIC DNA]</scope>
    <source>
        <strain evidence="2 3">PAMC 27867</strain>
    </source>
</reference>
<dbReference type="Gene3D" id="3.20.20.140">
    <property type="entry name" value="Metal-dependent hydrolases"/>
    <property type="match status" value="1"/>
</dbReference>
<evidence type="ECO:0000313" key="3">
    <source>
        <dbReference type="Proteomes" id="UP000092582"/>
    </source>
</evidence>
<keyword evidence="3" id="KW-1185">Reference proteome</keyword>
<dbReference type="Gene3D" id="2.30.40.10">
    <property type="entry name" value="Urease, subunit C, domain 1"/>
    <property type="match status" value="1"/>
</dbReference>
<dbReference type="Pfam" id="PF01979">
    <property type="entry name" value="Amidohydro_1"/>
    <property type="match status" value="1"/>
</dbReference>
<dbReference type="STRING" id="670052.PA27867_2526"/>
<dbReference type="CDD" id="cd01299">
    <property type="entry name" value="Met_dep_hydrolase_A"/>
    <property type="match status" value="1"/>
</dbReference>
<gene>
    <name evidence="2" type="ORF">PA27867_2526</name>
</gene>
<protein>
    <submittedName>
        <fullName evidence="2">Amidohydrolase</fullName>
    </submittedName>
</protein>
<dbReference type="PANTHER" id="PTHR43135:SF3">
    <property type="entry name" value="ALPHA-D-RIBOSE 1-METHYLPHOSPHONATE 5-TRIPHOSPHATE DIPHOSPHATASE"/>
    <property type="match status" value="1"/>
</dbReference>
<dbReference type="SUPFAM" id="SSF51338">
    <property type="entry name" value="Composite domain of metallo-dependent hydrolases"/>
    <property type="match status" value="1"/>
</dbReference>
<dbReference type="EMBL" id="CP016282">
    <property type="protein sequence ID" value="ANP73474.1"/>
    <property type="molecule type" value="Genomic_DNA"/>
</dbReference>
<dbReference type="InterPro" id="IPR051781">
    <property type="entry name" value="Metallo-dep_Hydrolase"/>
</dbReference>
<proteinExistence type="predicted"/>
<evidence type="ECO:0000313" key="2">
    <source>
        <dbReference type="EMBL" id="ANP73474.1"/>
    </source>
</evidence>
<dbReference type="PATRIC" id="fig|670052.7.peg.2595"/>
<dbReference type="OrthoDB" id="3189065at2"/>
<dbReference type="InterPro" id="IPR006680">
    <property type="entry name" value="Amidohydro-rel"/>
</dbReference>
<name>A0A1B1BLT1_9MICO</name>
<dbReference type="InterPro" id="IPR032466">
    <property type="entry name" value="Metal_Hydrolase"/>
</dbReference>
<dbReference type="AlphaFoldDB" id="A0A1B1BLT1"/>